<name>A0ABU4WGG3_9BACT</name>
<reference evidence="3 4" key="1">
    <citation type="submission" date="2022-03" db="EMBL/GenBank/DDBJ databases">
        <title>Novel taxa within the pig intestine.</title>
        <authorList>
            <person name="Wylensek D."/>
            <person name="Bishof K."/>
            <person name="Afrizal A."/>
            <person name="Clavel T."/>
        </authorList>
    </citation>
    <scope>NUCLEOTIDE SEQUENCE [LARGE SCALE GENOMIC DNA]</scope>
    <source>
        <strain evidence="3 4">CLA-KB-P66</strain>
    </source>
</reference>
<organism evidence="3 4">
    <name type="scientific">Intestinicryptomonas porci</name>
    <dbReference type="NCBI Taxonomy" id="2926320"/>
    <lineage>
        <taxon>Bacteria</taxon>
        <taxon>Pseudomonadati</taxon>
        <taxon>Verrucomicrobiota</taxon>
        <taxon>Opitutia</taxon>
        <taxon>Opitutales</taxon>
        <taxon>Intestinicryptomonaceae</taxon>
        <taxon>Intestinicryptomonas</taxon>
    </lineage>
</organism>
<keyword evidence="1" id="KW-0732">Signal</keyword>
<dbReference type="EMBL" id="JALBUT010000003">
    <property type="protein sequence ID" value="MDX8415136.1"/>
    <property type="molecule type" value="Genomic_DNA"/>
</dbReference>
<dbReference type="RefSeq" id="WP_370396584.1">
    <property type="nucleotide sequence ID" value="NZ_JALBUT010000003.1"/>
</dbReference>
<keyword evidence="3" id="KW-0413">Isomerase</keyword>
<dbReference type="SUPFAM" id="SSF51658">
    <property type="entry name" value="Xylose isomerase-like"/>
    <property type="match status" value="1"/>
</dbReference>
<dbReference type="Gene3D" id="3.20.20.150">
    <property type="entry name" value="Divalent-metal-dependent TIM barrel enzymes"/>
    <property type="match status" value="1"/>
</dbReference>
<dbReference type="InterPro" id="IPR013022">
    <property type="entry name" value="Xyl_isomerase-like_TIM-brl"/>
</dbReference>
<evidence type="ECO:0000313" key="3">
    <source>
        <dbReference type="EMBL" id="MDX8415136.1"/>
    </source>
</evidence>
<evidence type="ECO:0000313" key="4">
    <source>
        <dbReference type="Proteomes" id="UP001275932"/>
    </source>
</evidence>
<proteinExistence type="predicted"/>
<dbReference type="Proteomes" id="UP001275932">
    <property type="component" value="Unassembled WGS sequence"/>
</dbReference>
<keyword evidence="4" id="KW-1185">Reference proteome</keyword>
<gene>
    <name evidence="3" type="ORF">MOX91_02945</name>
</gene>
<dbReference type="Pfam" id="PF01261">
    <property type="entry name" value="AP_endonuc_2"/>
    <property type="match status" value="1"/>
</dbReference>
<dbReference type="PANTHER" id="PTHR12110">
    <property type="entry name" value="HYDROXYPYRUVATE ISOMERASE"/>
    <property type="match status" value="1"/>
</dbReference>
<feature type="signal peptide" evidence="1">
    <location>
        <begin position="1"/>
        <end position="23"/>
    </location>
</feature>
<dbReference type="GO" id="GO:0016853">
    <property type="term" value="F:isomerase activity"/>
    <property type="evidence" value="ECO:0007669"/>
    <property type="project" value="UniProtKB-KW"/>
</dbReference>
<accession>A0ABU4WGG3</accession>
<evidence type="ECO:0000256" key="1">
    <source>
        <dbReference type="SAM" id="SignalP"/>
    </source>
</evidence>
<protein>
    <submittedName>
        <fullName evidence="3">Sugar phosphate isomerase/epimerase</fullName>
    </submittedName>
</protein>
<sequence>MKKLLLTGAIILSLLTFTATLQAKPRKVAVQTYTFNRFSLEETIEKLKGLKIDGLEVYPGQRLYKDKGKVDAKGKPITFNERMAKEDIDVLKGWLKDANFKIVSIGCTGTPDNENDFKKTMDFCKEFGIQRIVTEAPVRAWDRFEELSEKFGNTEVDLCIHNHEKGSGNQYWHPEVVKILLNDGKYKHVFSGADVGHWSRCKLDPISGLKALKGKMKTIHFKDQKEFGNPQNLCVPFGTGELDCVKMLKELDKQKYDGWFVIEYEADWNDNLEKVKQCIDFLRKN</sequence>
<feature type="chain" id="PRO_5045490052" evidence="1">
    <location>
        <begin position="24"/>
        <end position="285"/>
    </location>
</feature>
<dbReference type="InterPro" id="IPR036237">
    <property type="entry name" value="Xyl_isomerase-like_sf"/>
</dbReference>
<evidence type="ECO:0000259" key="2">
    <source>
        <dbReference type="Pfam" id="PF01261"/>
    </source>
</evidence>
<dbReference type="PANTHER" id="PTHR12110:SF41">
    <property type="entry name" value="INOSOSE DEHYDRATASE"/>
    <property type="match status" value="1"/>
</dbReference>
<comment type="caution">
    <text evidence="3">The sequence shown here is derived from an EMBL/GenBank/DDBJ whole genome shotgun (WGS) entry which is preliminary data.</text>
</comment>
<feature type="domain" description="Xylose isomerase-like TIM barrel" evidence="2">
    <location>
        <begin position="75"/>
        <end position="284"/>
    </location>
</feature>
<dbReference type="InterPro" id="IPR050312">
    <property type="entry name" value="IolE/XylAMocC-like"/>
</dbReference>